<dbReference type="Proteomes" id="UP000753724">
    <property type="component" value="Unassembled WGS sequence"/>
</dbReference>
<proteinExistence type="predicted"/>
<keyword evidence="2" id="KW-1185">Reference proteome</keyword>
<dbReference type="EMBL" id="JAAAPO010000005">
    <property type="protein sequence ID" value="NBC37349.1"/>
    <property type="molecule type" value="Genomic_DNA"/>
</dbReference>
<dbReference type="RefSeq" id="WP_161719347.1">
    <property type="nucleotide sequence ID" value="NZ_JAAAPO010000005.1"/>
</dbReference>
<evidence type="ECO:0000313" key="2">
    <source>
        <dbReference type="Proteomes" id="UP000753724"/>
    </source>
</evidence>
<name>A0ABW9XFL8_9SPHN</name>
<gene>
    <name evidence="1" type="ORF">GTZ99_12390</name>
</gene>
<evidence type="ECO:0000313" key="1">
    <source>
        <dbReference type="EMBL" id="NBC37349.1"/>
    </source>
</evidence>
<comment type="caution">
    <text evidence="1">The sequence shown here is derived from an EMBL/GenBank/DDBJ whole genome shotgun (WGS) entry which is preliminary data.</text>
</comment>
<accession>A0ABW9XFL8</accession>
<sequence>MPAGLHITRHAIQRYIERVEAVHPVRAMRALRSPAIASAMTFGAPIVKLGTGQRVVIRAGAVVTVLPSDMSPHRLSMARFDLERDDDG</sequence>
<organism evidence="1 2">
    <name type="scientific">Novosphingobium ovatum</name>
    <dbReference type="NCBI Taxonomy" id="1908523"/>
    <lineage>
        <taxon>Bacteria</taxon>
        <taxon>Pseudomonadati</taxon>
        <taxon>Pseudomonadota</taxon>
        <taxon>Alphaproteobacteria</taxon>
        <taxon>Sphingomonadales</taxon>
        <taxon>Sphingomonadaceae</taxon>
        <taxon>Novosphingobium</taxon>
    </lineage>
</organism>
<protein>
    <submittedName>
        <fullName evidence="1">Uncharacterized protein</fullName>
    </submittedName>
</protein>
<reference evidence="2" key="1">
    <citation type="submission" date="2020-01" db="EMBL/GenBank/DDBJ databases">
        <title>Sphingomonas sp. strain CSW-10.</title>
        <authorList>
            <person name="Chen W.-M."/>
        </authorList>
    </citation>
    <scope>NUCLEOTIDE SEQUENCE [LARGE SCALE GENOMIC DNA]</scope>
    <source>
        <strain evidence="2">FSY-8</strain>
    </source>
</reference>